<dbReference type="STRING" id="1058.SAMN05421783_1059"/>
<reference evidence="3" key="1">
    <citation type="submission" date="2016-10" db="EMBL/GenBank/DDBJ databases">
        <authorList>
            <person name="Varghese N."/>
            <person name="Submissions S."/>
        </authorList>
    </citation>
    <scope>NUCLEOTIDE SEQUENCE [LARGE SCALE GENOMIC DNA]</scope>
    <source>
        <strain evidence="3">DSM 217</strain>
    </source>
</reference>
<evidence type="ECO:0000313" key="3">
    <source>
        <dbReference type="Proteomes" id="UP000198816"/>
    </source>
</evidence>
<feature type="domain" description="SH3b" evidence="1">
    <location>
        <begin position="74"/>
        <end position="149"/>
    </location>
</feature>
<dbReference type="InterPro" id="IPR003646">
    <property type="entry name" value="SH3-like_bac-type"/>
</dbReference>
<keyword evidence="3" id="KW-1185">Reference proteome</keyword>
<evidence type="ECO:0000259" key="1">
    <source>
        <dbReference type="Pfam" id="PF08239"/>
    </source>
</evidence>
<dbReference type="EMBL" id="FNNZ01000005">
    <property type="protein sequence ID" value="SDW52323.1"/>
    <property type="molecule type" value="Genomic_DNA"/>
</dbReference>
<proteinExistence type="predicted"/>
<dbReference type="Pfam" id="PF08239">
    <property type="entry name" value="SH3_3"/>
    <property type="match status" value="1"/>
</dbReference>
<protein>
    <submittedName>
        <fullName evidence="2">SH3 domain-containing protein</fullName>
    </submittedName>
</protein>
<dbReference type="OrthoDB" id="5489750at2"/>
<name>A0A1H2U7W5_THIRO</name>
<evidence type="ECO:0000313" key="2">
    <source>
        <dbReference type="EMBL" id="SDW52323.1"/>
    </source>
</evidence>
<dbReference type="Proteomes" id="UP000198816">
    <property type="component" value="Unassembled WGS sequence"/>
</dbReference>
<organism evidence="2 3">
    <name type="scientific">Thiocapsa roseopersicina</name>
    <dbReference type="NCBI Taxonomy" id="1058"/>
    <lineage>
        <taxon>Bacteria</taxon>
        <taxon>Pseudomonadati</taxon>
        <taxon>Pseudomonadota</taxon>
        <taxon>Gammaproteobacteria</taxon>
        <taxon>Chromatiales</taxon>
        <taxon>Chromatiaceae</taxon>
        <taxon>Thiocapsa</taxon>
    </lineage>
</organism>
<gene>
    <name evidence="2" type="ORF">SAMN05421783_1059</name>
</gene>
<dbReference type="Gene3D" id="2.30.30.40">
    <property type="entry name" value="SH3 Domains"/>
    <property type="match status" value="1"/>
</dbReference>
<accession>A0A1H2U7W5</accession>
<sequence>MALMRTFVSALRMPRAAGLTRGPGQSDRRAGLLSCCPGHAALALGLATSLAAGALRAEADGPDFYAARDVARNDVLNIRAEPSASARKIGEIPPDGSCIRNLGCKGGLTFEEFTNLSPEEKALRARENPRWCKVEYRGVTGWVAGRYLTEGDCRR</sequence>
<dbReference type="AlphaFoldDB" id="A0A1H2U7W5"/>